<dbReference type="EMBL" id="QZKU01000075">
    <property type="protein sequence ID" value="RJP20677.1"/>
    <property type="molecule type" value="Genomic_DNA"/>
</dbReference>
<sequence>MAITRSLGKSGHWIAVGAETRTSLAGASKYCAESFTYDSPFRSIKAAAQQLSREVMRRNIACLIPAADVSLIPILTHQETLFNGVSIPYPPLQIALQASDKRFLFPLAQKCGVPIPRTIYCDQPVRPGDIYSQISSFPVIVKSARSLFVEADRLVHGGVSCVSSREELRRLLAAKDYLHRHSFLVQERIFGTGMGYFVLLHQGKPLAEFSHRRIREKPPAGGVSVYSESTPLRSDIREFSLKLLNSLAWSGIAMVEFKLDRRTNLPMLMEINGRFWGSLQLAIDAGIDFPTLLVNSISNGAEQRPQVFYKPYIRWRWLLGDLDNMLLRCLKPDKSLSLPPLFPSRPRTVMQFLSAFGRRHTGYDTLDRSDMRPFLFELRSYLNQLSHDRTNDNASPLGIETTQQS</sequence>
<dbReference type="Proteomes" id="UP000265882">
    <property type="component" value="Unassembled WGS sequence"/>
</dbReference>
<dbReference type="GO" id="GO:0005524">
    <property type="term" value="F:ATP binding"/>
    <property type="evidence" value="ECO:0007669"/>
    <property type="project" value="UniProtKB-UniRule"/>
</dbReference>
<dbReference type="SUPFAM" id="SSF56059">
    <property type="entry name" value="Glutathione synthetase ATP-binding domain-like"/>
    <property type="match status" value="1"/>
</dbReference>
<proteinExistence type="predicted"/>
<evidence type="ECO:0000259" key="2">
    <source>
        <dbReference type="PROSITE" id="PS50975"/>
    </source>
</evidence>
<comment type="caution">
    <text evidence="3">The sequence shown here is derived from an EMBL/GenBank/DDBJ whole genome shotgun (WGS) entry which is preliminary data.</text>
</comment>
<protein>
    <recommendedName>
        <fullName evidence="2">ATP-grasp domain-containing protein</fullName>
    </recommendedName>
</protein>
<reference evidence="3 4" key="1">
    <citation type="journal article" date="2017" name="ISME J.">
        <title>Energy and carbon metabolisms in a deep terrestrial subsurface fluid microbial community.</title>
        <authorList>
            <person name="Momper L."/>
            <person name="Jungbluth S.P."/>
            <person name="Lee M.D."/>
            <person name="Amend J.P."/>
        </authorList>
    </citation>
    <scope>NUCLEOTIDE SEQUENCE [LARGE SCALE GENOMIC DNA]</scope>
    <source>
        <strain evidence="3">SURF_5</strain>
    </source>
</reference>
<name>A0A3A4NJE7_ABYX5</name>
<dbReference type="AlphaFoldDB" id="A0A3A4NJE7"/>
<feature type="domain" description="ATP-grasp" evidence="2">
    <location>
        <begin position="105"/>
        <end position="298"/>
    </location>
</feature>
<accession>A0A3A4NJE7</accession>
<dbReference type="GO" id="GO:0046872">
    <property type="term" value="F:metal ion binding"/>
    <property type="evidence" value="ECO:0007669"/>
    <property type="project" value="InterPro"/>
</dbReference>
<dbReference type="PROSITE" id="PS50975">
    <property type="entry name" value="ATP_GRASP"/>
    <property type="match status" value="1"/>
</dbReference>
<evidence type="ECO:0000313" key="3">
    <source>
        <dbReference type="EMBL" id="RJP20677.1"/>
    </source>
</evidence>
<dbReference type="Gene3D" id="3.30.470.20">
    <property type="entry name" value="ATP-grasp fold, B domain"/>
    <property type="match status" value="1"/>
</dbReference>
<evidence type="ECO:0000256" key="1">
    <source>
        <dbReference type="PROSITE-ProRule" id="PRU00409"/>
    </source>
</evidence>
<dbReference type="InterPro" id="IPR011761">
    <property type="entry name" value="ATP-grasp"/>
</dbReference>
<gene>
    <name evidence="3" type="ORF">C4520_11005</name>
</gene>
<organism evidence="3 4">
    <name type="scientific">Abyssobacteria bacterium (strain SURF_5)</name>
    <dbReference type="NCBI Taxonomy" id="2093360"/>
    <lineage>
        <taxon>Bacteria</taxon>
        <taxon>Pseudomonadati</taxon>
        <taxon>Candidatus Hydrogenedentota</taxon>
        <taxon>Candidatus Abyssobacteria</taxon>
    </lineage>
</organism>
<dbReference type="Pfam" id="PF15632">
    <property type="entry name" value="ATPgrasp_Ter"/>
    <property type="match status" value="1"/>
</dbReference>
<evidence type="ECO:0000313" key="4">
    <source>
        <dbReference type="Proteomes" id="UP000265882"/>
    </source>
</evidence>
<keyword evidence="1" id="KW-0067">ATP-binding</keyword>
<keyword evidence="1" id="KW-0547">Nucleotide-binding</keyword>